<dbReference type="AlphaFoldDB" id="A0A2N7Q7T9"/>
<dbReference type="Pfam" id="PF13525">
    <property type="entry name" value="YfiO"/>
    <property type="match status" value="1"/>
</dbReference>
<dbReference type="SUPFAM" id="SSF48452">
    <property type="entry name" value="TPR-like"/>
    <property type="match status" value="1"/>
</dbReference>
<feature type="repeat" description="TPR" evidence="2">
    <location>
        <begin position="213"/>
        <end position="246"/>
    </location>
</feature>
<protein>
    <recommendedName>
        <fullName evidence="4">Outer membrane lipoprotein BamD-like domain-containing protein</fullName>
    </recommendedName>
</protein>
<feature type="domain" description="Outer membrane lipoprotein BamD-like" evidence="4">
    <location>
        <begin position="176"/>
        <end position="292"/>
    </location>
</feature>
<name>A0A2N7Q7T9_9BACT</name>
<gene>
    <name evidence="5" type="ORF">C0169_06780</name>
</gene>
<evidence type="ECO:0000313" key="6">
    <source>
        <dbReference type="Proteomes" id="UP000235619"/>
    </source>
</evidence>
<keyword evidence="3" id="KW-0175">Coiled coil</keyword>
<evidence type="ECO:0000313" key="5">
    <source>
        <dbReference type="EMBL" id="PMP94216.1"/>
    </source>
</evidence>
<evidence type="ECO:0000259" key="4">
    <source>
        <dbReference type="Pfam" id="PF13525"/>
    </source>
</evidence>
<dbReference type="Proteomes" id="UP000235619">
    <property type="component" value="Unassembled WGS sequence"/>
</dbReference>
<proteinExistence type="predicted"/>
<dbReference type="EMBL" id="PNJD01000417">
    <property type="protein sequence ID" value="PMP94216.1"/>
    <property type="molecule type" value="Genomic_DNA"/>
</dbReference>
<dbReference type="PROSITE" id="PS51257">
    <property type="entry name" value="PROKAR_LIPOPROTEIN"/>
    <property type="match status" value="1"/>
</dbReference>
<dbReference type="InterPro" id="IPR011990">
    <property type="entry name" value="TPR-like_helical_dom_sf"/>
</dbReference>
<keyword evidence="1" id="KW-0732">Signal</keyword>
<keyword evidence="2" id="KW-0802">TPR repeat</keyword>
<organism evidence="5 6">
    <name type="scientific">Thermodesulfobacterium geofontis</name>
    <dbReference type="NCBI Taxonomy" id="1295609"/>
    <lineage>
        <taxon>Bacteria</taxon>
        <taxon>Pseudomonadati</taxon>
        <taxon>Thermodesulfobacteriota</taxon>
        <taxon>Thermodesulfobacteria</taxon>
        <taxon>Thermodesulfobacteriales</taxon>
        <taxon>Thermodesulfobacteriaceae</taxon>
        <taxon>Thermodesulfobacterium</taxon>
    </lineage>
</organism>
<feature type="coiled-coil region" evidence="3">
    <location>
        <begin position="25"/>
        <end position="142"/>
    </location>
</feature>
<dbReference type="InterPro" id="IPR019734">
    <property type="entry name" value="TPR_rpt"/>
</dbReference>
<reference evidence="5 6" key="1">
    <citation type="submission" date="2018-01" db="EMBL/GenBank/DDBJ databases">
        <title>Metagenomic assembled genomes from two thermal pools in the Uzon Caldera, Kamchatka, Russia.</title>
        <authorList>
            <person name="Wilkins L."/>
            <person name="Ettinger C."/>
        </authorList>
    </citation>
    <scope>NUCLEOTIDE SEQUENCE [LARGE SCALE GENOMIC DNA]</scope>
    <source>
        <strain evidence="5">ARK-04</strain>
    </source>
</reference>
<sequence length="294" mass="34207">MNKNFFIFLLLPLILTGCIPSQDEIQTLKIKVINLETTLNKQNQKYEELEKRLDELNKKVISLENKLSKDILVEIKTQILSELEDIKKEQAQLSSHLEALKFSQEESEKSFKTQLENLVTQTQALELKIKEIEKKLETISKETPPPSNATIAPLSNATAILTKPLGEKIEEKPLNEAELYERAYTYYQKGDLKNARKFFEEYVEKFPKGKWIGQAYFWIGECYFKENKYEEAILNYQKLIEIPGWHPLKPTAMFKQAQAFKSLGDVEAYKILLKKIINQYPHSKEAETAKKLLK</sequence>
<evidence type="ECO:0000256" key="1">
    <source>
        <dbReference type="ARBA" id="ARBA00022729"/>
    </source>
</evidence>
<accession>A0A2N7Q7T9</accession>
<evidence type="ECO:0000256" key="2">
    <source>
        <dbReference type="PROSITE-ProRule" id="PRU00339"/>
    </source>
</evidence>
<dbReference type="InterPro" id="IPR039565">
    <property type="entry name" value="BamD-like"/>
</dbReference>
<dbReference type="Gene3D" id="1.25.40.10">
    <property type="entry name" value="Tetratricopeptide repeat domain"/>
    <property type="match status" value="1"/>
</dbReference>
<dbReference type="PROSITE" id="PS50005">
    <property type="entry name" value="TPR"/>
    <property type="match status" value="1"/>
</dbReference>
<evidence type="ECO:0000256" key="3">
    <source>
        <dbReference type="SAM" id="Coils"/>
    </source>
</evidence>
<dbReference type="SMART" id="SM00028">
    <property type="entry name" value="TPR"/>
    <property type="match status" value="2"/>
</dbReference>
<comment type="caution">
    <text evidence="5">The sequence shown here is derived from an EMBL/GenBank/DDBJ whole genome shotgun (WGS) entry which is preliminary data.</text>
</comment>